<dbReference type="PANTHER" id="PTHR10003">
    <property type="entry name" value="SUPEROXIDE DISMUTASE CU-ZN -RELATED"/>
    <property type="match status" value="1"/>
</dbReference>
<keyword evidence="4" id="KW-1185">Reference proteome</keyword>
<dbReference type="InterPro" id="IPR024134">
    <property type="entry name" value="SOD_Cu/Zn_/chaperone"/>
</dbReference>
<dbReference type="STRING" id="143223.SAMN05878281_0914"/>
<dbReference type="RefSeq" id="WP_197686297.1">
    <property type="nucleotide sequence ID" value="NZ_LT670848.1"/>
</dbReference>
<evidence type="ECO:0000313" key="3">
    <source>
        <dbReference type="EMBL" id="SHM50909.1"/>
    </source>
</evidence>
<name>A0A1M7JD14_9FLAO</name>
<dbReference type="GO" id="GO:0006801">
    <property type="term" value="P:superoxide metabolic process"/>
    <property type="evidence" value="ECO:0007669"/>
    <property type="project" value="InterPro"/>
</dbReference>
<reference evidence="4" key="1">
    <citation type="submission" date="2016-11" db="EMBL/GenBank/DDBJ databases">
        <authorList>
            <person name="Varghese N."/>
            <person name="Submissions S."/>
        </authorList>
    </citation>
    <scope>NUCLEOTIDE SEQUENCE [LARGE SCALE GENOMIC DNA]</scope>
    <source>
        <strain evidence="4">ACAM 48</strain>
    </source>
</reference>
<evidence type="ECO:0000256" key="2">
    <source>
        <dbReference type="SAM" id="SignalP"/>
    </source>
</evidence>
<feature type="chain" id="PRO_5012184226" description="CHRD domain-containing protein" evidence="2">
    <location>
        <begin position="26"/>
        <end position="655"/>
    </location>
</feature>
<organism evidence="3 4">
    <name type="scientific">Salegentibacter salegens</name>
    <dbReference type="NCBI Taxonomy" id="143223"/>
    <lineage>
        <taxon>Bacteria</taxon>
        <taxon>Pseudomonadati</taxon>
        <taxon>Bacteroidota</taxon>
        <taxon>Flavobacteriia</taxon>
        <taxon>Flavobacteriales</taxon>
        <taxon>Flavobacteriaceae</taxon>
        <taxon>Salegentibacter</taxon>
    </lineage>
</organism>
<sequence length="655" mass="68973">MKKFLLAILIALPFMFMSCSSDDDAVDPDGDGDDFEGETKSFELYSVADPSISGTATFMENEDNSTTVELELDGTPDGGMHPAHIHYNTAAESGEIAVSFEPVDGSTGMSTTTFSTLDDGTGITYEEAINFDGYINVHLSADDLGTLVAQGDIGENVLTGESKNYMLQERAVEGISGNVMFQERVNGEALATIMLEGTPEDGEHPAHIHMGSVVEAPGDIAFSFNPVNGATGMSKTNVAALDDGTAFMYSDVLSYDGYVNVHLSADELGTLVAQNDIGGNELTGETKSYELDERAVEGISGTVMFEERMSGAALATIMIDNTPEDGMHPAHIHMGSFTEGPGDIAFTFNPVNGATGMSKTQVEMLGDDTEFGYEEVLNYDGYVNVHLSADELGTVVAQGDIGTNELTGESKTYELGEKDVEGISGSVIFEERMSGEAIATIMLDGTPDGGMHPAHIHMGTAAEGPGDIAFTFNPVNGTTGMSMTHVGMLDDDTEFGFEDVLNYDGYVNVHLSADDLGTLVAQGDIGQNELTGESASYDLGSVAVDGIMGTAMFEERVNGETLVTIMLDGTPEGGMHPAHIHVGSIADAPGDIAISLNSVNGDTGMSMTNVSAFDGEDADMIDYNGLLEYNGYLNVHLSADDLETLVAQGNVGSNS</sequence>
<accession>A0A1M7JD14</accession>
<dbReference type="PROSITE" id="PS51257">
    <property type="entry name" value="PROKAR_LIPOPROTEIN"/>
    <property type="match status" value="1"/>
</dbReference>
<proteinExistence type="inferred from homology"/>
<protein>
    <recommendedName>
        <fullName evidence="5">CHRD domain-containing protein</fullName>
    </recommendedName>
</protein>
<keyword evidence="2" id="KW-0732">Signal</keyword>
<gene>
    <name evidence="3" type="ORF">SAMN05878281_0914</name>
</gene>
<evidence type="ECO:0000256" key="1">
    <source>
        <dbReference type="ARBA" id="ARBA00010457"/>
    </source>
</evidence>
<evidence type="ECO:0008006" key="5">
    <source>
        <dbReference type="Google" id="ProtNLM"/>
    </source>
</evidence>
<feature type="signal peptide" evidence="2">
    <location>
        <begin position="1"/>
        <end position="25"/>
    </location>
</feature>
<dbReference type="AlphaFoldDB" id="A0A1M7JD14"/>
<comment type="similarity">
    <text evidence="1">Belongs to the Cu-Zn superoxide dismutase family.</text>
</comment>
<evidence type="ECO:0000313" key="4">
    <source>
        <dbReference type="Proteomes" id="UP000190235"/>
    </source>
</evidence>
<dbReference type="SUPFAM" id="SSF49329">
    <property type="entry name" value="Cu,Zn superoxide dismutase-like"/>
    <property type="match status" value="5"/>
</dbReference>
<dbReference type="GO" id="GO:0005507">
    <property type="term" value="F:copper ion binding"/>
    <property type="evidence" value="ECO:0007669"/>
    <property type="project" value="InterPro"/>
</dbReference>
<dbReference type="EMBL" id="LT670848">
    <property type="protein sequence ID" value="SHM50909.1"/>
    <property type="molecule type" value="Genomic_DNA"/>
</dbReference>
<dbReference type="Proteomes" id="UP000190235">
    <property type="component" value="Chromosome I"/>
</dbReference>
<dbReference type="InterPro" id="IPR036423">
    <property type="entry name" value="SOD-like_Cu/Zn_dom_sf"/>
</dbReference>